<gene>
    <name evidence="1" type="ORF">MM415B00664_0006</name>
</gene>
<evidence type="ECO:0000313" key="1">
    <source>
        <dbReference type="EMBL" id="QJA63015.1"/>
    </source>
</evidence>
<name>A0A6M3J101_9ZZZZ</name>
<dbReference type="Gene3D" id="3.30.420.280">
    <property type="match status" value="1"/>
</dbReference>
<dbReference type="EMBL" id="MT141488">
    <property type="protein sequence ID" value="QJA63015.1"/>
    <property type="molecule type" value="Genomic_DNA"/>
</dbReference>
<dbReference type="AlphaFoldDB" id="A0A6M3J101"/>
<dbReference type="InterPro" id="IPR027417">
    <property type="entry name" value="P-loop_NTPase"/>
</dbReference>
<dbReference type="Pfam" id="PF03237">
    <property type="entry name" value="Terminase_6N"/>
    <property type="match status" value="1"/>
</dbReference>
<dbReference type="Gene3D" id="3.40.50.300">
    <property type="entry name" value="P-loop containing nucleotide triphosphate hydrolases"/>
    <property type="match status" value="1"/>
</dbReference>
<sequence length="495" mass="57644">MYQWLDRAYGKQRDYINALKDFWEVLFLAGNGAGKTRIFYWNLIAYALGIHPHQIAEPPLMVKVLINDFEHGLEKIFKETCMHESYMHDGSTIGRMLPHSAIDKYWSRDDKSVLFKNGSVLFFQTSEQKKRQHSGTNIDILGCDEEAEKQVYDESKRGLRNAKGGGKILHAFTPPFDEDTKNKGPTWTKFDLVDPFDKGEARDIYVVRAAMKDNPSITDDFIRKFSRGKTEQQLRIQLYGEYPTWGKLIFPEFEDFMWEPKVKKGHLLPWNFNVPWNDPDVNFEMAVDWHGSKPCAVVWMFEYMTGPNKGDLVFFDELSPLAGKGLTITDTTRAIFEVENFSSRRIKRWCDPKMKDKDNALISGFCPYEEFRHCGLRLMPAWNRDPYTGYSIMRDFLKGKSVEHPDHPRMFITENCKTLRHNMKNHYNVPKGNGEASPDPKFSDYCVNAKYIVQGKARKLKRDMDANRPIWGLTSYGNPRGYSPNDYTAYIPRFR</sequence>
<organism evidence="1">
    <name type="scientific">viral metagenome</name>
    <dbReference type="NCBI Taxonomy" id="1070528"/>
    <lineage>
        <taxon>unclassified sequences</taxon>
        <taxon>metagenomes</taxon>
        <taxon>organismal metagenomes</taxon>
    </lineage>
</organism>
<protein>
    <submittedName>
        <fullName evidence="1">Putative terminase</fullName>
    </submittedName>
</protein>
<accession>A0A6M3J101</accession>
<proteinExistence type="predicted"/>
<reference evidence="1" key="1">
    <citation type="submission" date="2020-03" db="EMBL/GenBank/DDBJ databases">
        <title>The deep terrestrial virosphere.</title>
        <authorList>
            <person name="Holmfeldt K."/>
            <person name="Nilsson E."/>
            <person name="Simone D."/>
            <person name="Lopez-Fernandez M."/>
            <person name="Wu X."/>
            <person name="de Brujin I."/>
            <person name="Lundin D."/>
            <person name="Andersson A."/>
            <person name="Bertilsson S."/>
            <person name="Dopson M."/>
        </authorList>
    </citation>
    <scope>NUCLEOTIDE SEQUENCE</scope>
    <source>
        <strain evidence="1">MM415B00664</strain>
    </source>
</reference>